<dbReference type="RefSeq" id="WP_101288955.1">
    <property type="nucleotide sequence ID" value="NZ_FOUQ01000012.1"/>
</dbReference>
<dbReference type="EMBL" id="PJNW01000005">
    <property type="protein sequence ID" value="PKR89647.1"/>
    <property type="molecule type" value="Genomic_DNA"/>
</dbReference>
<dbReference type="InterPro" id="IPR004089">
    <property type="entry name" value="MCPsignal_dom"/>
</dbReference>
<keyword evidence="9" id="KW-1185">Reference proteome</keyword>
<dbReference type="InterPro" id="IPR003660">
    <property type="entry name" value="HAMP_dom"/>
</dbReference>
<organism evidence="8 9">
    <name type="scientific">Pleomorphomonas diazotrophica</name>
    <dbReference type="NCBI Taxonomy" id="1166257"/>
    <lineage>
        <taxon>Bacteria</taxon>
        <taxon>Pseudomonadati</taxon>
        <taxon>Pseudomonadota</taxon>
        <taxon>Alphaproteobacteria</taxon>
        <taxon>Hyphomicrobiales</taxon>
        <taxon>Pleomorphomonadaceae</taxon>
        <taxon>Pleomorphomonas</taxon>
    </lineage>
</organism>
<dbReference type="Gene3D" id="6.10.340.10">
    <property type="match status" value="1"/>
</dbReference>
<dbReference type="PROSITE" id="PS50111">
    <property type="entry name" value="CHEMOTAXIS_TRANSDUC_2"/>
    <property type="match status" value="1"/>
</dbReference>
<dbReference type="Gene3D" id="1.10.287.950">
    <property type="entry name" value="Methyl-accepting chemotaxis protein"/>
    <property type="match status" value="1"/>
</dbReference>
<keyword evidence="5" id="KW-1133">Transmembrane helix</keyword>
<proteinExistence type="inferred from homology"/>
<dbReference type="PANTHER" id="PTHR32089:SF112">
    <property type="entry name" value="LYSOZYME-LIKE PROTEIN-RELATED"/>
    <property type="match status" value="1"/>
</dbReference>
<comment type="similarity">
    <text evidence="2">Belongs to the methyl-accepting chemotaxis (MCP) protein family.</text>
</comment>
<accession>A0A1I4VL93</accession>
<dbReference type="SMART" id="SM00283">
    <property type="entry name" value="MA"/>
    <property type="match status" value="1"/>
</dbReference>
<dbReference type="AlphaFoldDB" id="A0A1I4VL93"/>
<comment type="caution">
    <text evidence="8">The sequence shown here is derived from an EMBL/GenBank/DDBJ whole genome shotgun (WGS) entry which is preliminary data.</text>
</comment>
<evidence type="ECO:0000256" key="2">
    <source>
        <dbReference type="ARBA" id="ARBA00029447"/>
    </source>
</evidence>
<dbReference type="CDD" id="cd06225">
    <property type="entry name" value="HAMP"/>
    <property type="match status" value="1"/>
</dbReference>
<feature type="transmembrane region" description="Helical" evidence="5">
    <location>
        <begin position="7"/>
        <end position="30"/>
    </location>
</feature>
<dbReference type="GO" id="GO:0007165">
    <property type="term" value="P:signal transduction"/>
    <property type="evidence" value="ECO:0007669"/>
    <property type="project" value="UniProtKB-KW"/>
</dbReference>
<name>A0A1I4VL93_9HYPH</name>
<evidence type="ECO:0000256" key="1">
    <source>
        <dbReference type="ARBA" id="ARBA00023224"/>
    </source>
</evidence>
<feature type="transmembrane region" description="Helical" evidence="5">
    <location>
        <begin position="288"/>
        <end position="311"/>
    </location>
</feature>
<dbReference type="Proteomes" id="UP000233491">
    <property type="component" value="Unassembled WGS sequence"/>
</dbReference>
<evidence type="ECO:0000256" key="3">
    <source>
        <dbReference type="PROSITE-ProRule" id="PRU00284"/>
    </source>
</evidence>
<dbReference type="OrthoDB" id="3378718at2"/>
<feature type="coiled-coil region" evidence="4">
    <location>
        <begin position="631"/>
        <end position="658"/>
    </location>
</feature>
<dbReference type="PANTHER" id="PTHR32089">
    <property type="entry name" value="METHYL-ACCEPTING CHEMOTAXIS PROTEIN MCPB"/>
    <property type="match status" value="1"/>
</dbReference>
<evidence type="ECO:0000256" key="5">
    <source>
        <dbReference type="SAM" id="Phobius"/>
    </source>
</evidence>
<keyword evidence="5" id="KW-0472">Membrane</keyword>
<keyword evidence="5" id="KW-0812">Transmembrane</keyword>
<evidence type="ECO:0000313" key="8">
    <source>
        <dbReference type="EMBL" id="PKR89647.1"/>
    </source>
</evidence>
<gene>
    <name evidence="8" type="ORF">CXZ10_09815</name>
</gene>
<keyword evidence="4" id="KW-0175">Coiled coil</keyword>
<protein>
    <submittedName>
        <fullName evidence="8">Methyl-accepting chemotaxis protein</fullName>
    </submittedName>
</protein>
<dbReference type="Pfam" id="PF00015">
    <property type="entry name" value="MCPsignal"/>
    <property type="match status" value="1"/>
</dbReference>
<feature type="domain" description="HAMP" evidence="7">
    <location>
        <begin position="313"/>
        <end position="366"/>
    </location>
</feature>
<sequence>MFDRLRIISRIALICGVMIIPVLTFGKIFFEQSREQTKQTTTETKGMEHYRLAFSLWEALLAEERAPGAAMSQAVADVRKSYTEGSPAYDGLHGTEKLSKDFIAAAEVGRGNEAKMTGLTLLNAVRNTSELTLDPKATSSYLIDAVTVQMPTLLMASSNLGDLFDLADRTKGFITPQQRIDIVSALHDIDQSAAALTHDFELGLADVTDASATDLKAKAAELSKAATGFADKVRPAVLVLATGKFPKELNVGIAEAKGALRGQTLALWHQTTDEVDALLGNRLSGLSWAMYSNLAIIAVILTIAGVLAYVVTHSIGRQLARLTAVLGDIEAGRLDVEIPYAGLRNEIGAMAKGFAVFRDGLAEAERMRLEREDQSAEAIRAAGHRIELVSAFTDRMTALAGAFTASSSEVNAAADGLSANARQSADRTDVVNTAAEEASLNVNTVASATEELAASIGEIAGQVRKSADVAANAVDDATLSEQSISALSSAAEKIGDVVSLISAIAEQTNLLALNATIEAARAGEAGKGFAVVASEVKQLASQTAKATADISQKIVEIQTQTSTSVEAIARIVNTVRSLGEITQSISAAVEEQGAATREIAINCQRAAAGAGAVTENIGEVAAAVDLTGTSAGRLTNLAHDLARRAEDLNQEVSTFAEQLAAA</sequence>
<evidence type="ECO:0000259" key="7">
    <source>
        <dbReference type="PROSITE" id="PS50885"/>
    </source>
</evidence>
<dbReference type="GO" id="GO:0016020">
    <property type="term" value="C:membrane"/>
    <property type="evidence" value="ECO:0007669"/>
    <property type="project" value="InterPro"/>
</dbReference>
<dbReference type="Pfam" id="PF00672">
    <property type="entry name" value="HAMP"/>
    <property type="match status" value="1"/>
</dbReference>
<dbReference type="SUPFAM" id="SSF58104">
    <property type="entry name" value="Methyl-accepting chemotaxis protein (MCP) signaling domain"/>
    <property type="match status" value="1"/>
</dbReference>
<feature type="domain" description="Methyl-accepting transducer" evidence="6">
    <location>
        <begin position="399"/>
        <end position="635"/>
    </location>
</feature>
<evidence type="ECO:0000313" key="9">
    <source>
        <dbReference type="Proteomes" id="UP000233491"/>
    </source>
</evidence>
<evidence type="ECO:0000259" key="6">
    <source>
        <dbReference type="PROSITE" id="PS50111"/>
    </source>
</evidence>
<evidence type="ECO:0000256" key="4">
    <source>
        <dbReference type="SAM" id="Coils"/>
    </source>
</evidence>
<dbReference type="PROSITE" id="PS50885">
    <property type="entry name" value="HAMP"/>
    <property type="match status" value="1"/>
</dbReference>
<dbReference type="SMART" id="SM00304">
    <property type="entry name" value="HAMP"/>
    <property type="match status" value="1"/>
</dbReference>
<reference evidence="8 9" key="1">
    <citation type="submission" date="2017-12" db="EMBL/GenBank/DDBJ databases">
        <title>Anaerobic carbon monoxide metabolism by Pleomorphomonas carboxyditropha sp. nov., a new mesophilic hydrogenogenic carboxidotroph.</title>
        <authorList>
            <person name="Esquivel-Elizondo S."/>
            <person name="Krajmalnik-Brown R."/>
        </authorList>
    </citation>
    <scope>NUCLEOTIDE SEQUENCE [LARGE SCALE GENOMIC DNA]</scope>
    <source>
        <strain evidence="8 9">R5-392</strain>
    </source>
</reference>
<keyword evidence="1 3" id="KW-0807">Transducer</keyword>